<keyword evidence="2" id="KW-0472">Membrane</keyword>
<keyword evidence="4" id="KW-1185">Reference proteome</keyword>
<evidence type="ECO:0000313" key="3">
    <source>
        <dbReference type="EMBL" id="CBG90807.1"/>
    </source>
</evidence>
<name>D2TI27_CITRI</name>
<evidence type="ECO:0000313" key="4">
    <source>
        <dbReference type="Proteomes" id="UP000001889"/>
    </source>
</evidence>
<dbReference type="STRING" id="637910.ROD_41071"/>
<feature type="transmembrane region" description="Helical" evidence="2">
    <location>
        <begin position="58"/>
        <end position="79"/>
    </location>
</feature>
<sequence>MTAPVSDQLWHSGAAATGGQLTAVPGGGPDGADGAVGAVGHGRDGMADFPDGQNPAPVMARGFFPVFYILHLTVLGILAL</sequence>
<gene>
    <name evidence="3" type="ordered locus">ROD_41071</name>
</gene>
<dbReference type="HOGENOM" id="CLU_2583385_0_0_6"/>
<keyword evidence="2" id="KW-1133">Transmembrane helix</keyword>
<protein>
    <submittedName>
        <fullName evidence="3">Membrane protein</fullName>
    </submittedName>
</protein>
<dbReference type="KEGG" id="cro:ROD_41071"/>
<organism evidence="3 4">
    <name type="scientific">Citrobacter rodentium (strain ICC168)</name>
    <name type="common">Citrobacter freundii biotype 4280</name>
    <dbReference type="NCBI Taxonomy" id="637910"/>
    <lineage>
        <taxon>Bacteria</taxon>
        <taxon>Pseudomonadati</taxon>
        <taxon>Pseudomonadota</taxon>
        <taxon>Gammaproteobacteria</taxon>
        <taxon>Enterobacterales</taxon>
        <taxon>Enterobacteriaceae</taxon>
        <taxon>Citrobacter</taxon>
    </lineage>
</organism>
<proteinExistence type="predicted"/>
<feature type="region of interest" description="Disordered" evidence="1">
    <location>
        <begin position="18"/>
        <end position="50"/>
    </location>
</feature>
<dbReference type="AlphaFoldDB" id="D2TI27"/>
<evidence type="ECO:0000256" key="1">
    <source>
        <dbReference type="SAM" id="MobiDB-lite"/>
    </source>
</evidence>
<evidence type="ECO:0000256" key="2">
    <source>
        <dbReference type="SAM" id="Phobius"/>
    </source>
</evidence>
<reference evidence="3 4" key="1">
    <citation type="journal article" date="2010" name="J. Bacteriol.">
        <title>The Citrobacter rodentium genome sequence reveals convergent evolution with human pathogenic Escherichia coli.</title>
        <authorList>
            <person name="Petty N.K."/>
            <person name="Bulgin R."/>
            <person name="Crepin V.F."/>
            <person name="Cerdeno-Tarraga A.M."/>
            <person name="Schroeder G.N."/>
            <person name="Quail M.A."/>
            <person name="Lennard N."/>
            <person name="Corton C."/>
            <person name="Barron A."/>
            <person name="Clark L."/>
            <person name="Toribio A.L."/>
            <person name="Parkhill J."/>
            <person name="Dougan G."/>
            <person name="Frankel G."/>
            <person name="Thomson N.R."/>
        </authorList>
    </citation>
    <scope>NUCLEOTIDE SEQUENCE [LARGE SCALE GENOMIC DNA]</scope>
    <source>
        <strain evidence="3 4">ICC168</strain>
    </source>
</reference>
<dbReference type="EMBL" id="FN543502">
    <property type="protein sequence ID" value="CBG90807.1"/>
    <property type="molecule type" value="Genomic_DNA"/>
</dbReference>
<accession>D2TI27</accession>
<keyword evidence="2" id="KW-0812">Transmembrane</keyword>
<dbReference type="Proteomes" id="UP000001889">
    <property type="component" value="Chromosome"/>
</dbReference>